<reference evidence="3" key="1">
    <citation type="journal article" date="2019" name="Int. J. Syst. Evol. Microbiol.">
        <title>The Global Catalogue of Microorganisms (GCM) 10K type strain sequencing project: providing services to taxonomists for standard genome sequencing and annotation.</title>
        <authorList>
            <consortium name="The Broad Institute Genomics Platform"/>
            <consortium name="The Broad Institute Genome Sequencing Center for Infectious Disease"/>
            <person name="Wu L."/>
            <person name="Ma J."/>
        </authorList>
    </citation>
    <scope>NUCLEOTIDE SEQUENCE [LARGE SCALE GENOMIC DNA]</scope>
    <source>
        <strain evidence="3">CGMCC 4.7173</strain>
    </source>
</reference>
<evidence type="ECO:0000313" key="2">
    <source>
        <dbReference type="EMBL" id="MFC5941862.1"/>
    </source>
</evidence>
<dbReference type="EMBL" id="JBHSQQ010000042">
    <property type="protein sequence ID" value="MFC5941862.1"/>
    <property type="molecule type" value="Genomic_DNA"/>
</dbReference>
<feature type="domain" description="RNA polymerase sigma-70 region 2" evidence="1">
    <location>
        <begin position="13"/>
        <end position="77"/>
    </location>
</feature>
<keyword evidence="3" id="KW-1185">Reference proteome</keyword>
<accession>A0ABW1HK00</accession>
<gene>
    <name evidence="2" type="ORF">ACFPZ4_10275</name>
</gene>
<evidence type="ECO:0000259" key="1">
    <source>
        <dbReference type="Pfam" id="PF04542"/>
    </source>
</evidence>
<organism evidence="2 3">
    <name type="scientific">Micromonospora harpali</name>
    <dbReference type="NCBI Taxonomy" id="1490225"/>
    <lineage>
        <taxon>Bacteria</taxon>
        <taxon>Bacillati</taxon>
        <taxon>Actinomycetota</taxon>
        <taxon>Actinomycetes</taxon>
        <taxon>Micromonosporales</taxon>
        <taxon>Micromonosporaceae</taxon>
        <taxon>Micromonospora</taxon>
    </lineage>
</organism>
<dbReference type="Gene3D" id="1.10.1740.10">
    <property type="match status" value="1"/>
</dbReference>
<dbReference type="InterPro" id="IPR007627">
    <property type="entry name" value="RNA_pol_sigma70_r2"/>
</dbReference>
<dbReference type="InterPro" id="IPR013325">
    <property type="entry name" value="RNA_pol_sigma_r2"/>
</dbReference>
<dbReference type="PANTHER" id="PTHR47756:SF2">
    <property type="entry name" value="BLL6612 PROTEIN"/>
    <property type="match status" value="1"/>
</dbReference>
<dbReference type="Pfam" id="PF04542">
    <property type="entry name" value="Sigma70_r2"/>
    <property type="match status" value="1"/>
</dbReference>
<dbReference type="InterPro" id="IPR013324">
    <property type="entry name" value="RNA_pol_sigma_r3/r4-like"/>
</dbReference>
<evidence type="ECO:0000313" key="3">
    <source>
        <dbReference type="Proteomes" id="UP001596207"/>
    </source>
</evidence>
<protein>
    <submittedName>
        <fullName evidence="2">Sigma factor</fullName>
    </submittedName>
</protein>
<dbReference type="Proteomes" id="UP001596207">
    <property type="component" value="Unassembled WGS sequence"/>
</dbReference>
<feature type="non-terminal residue" evidence="2">
    <location>
        <position position="181"/>
    </location>
</feature>
<dbReference type="SUPFAM" id="SSF88946">
    <property type="entry name" value="Sigma2 domain of RNA polymerase sigma factors"/>
    <property type="match status" value="1"/>
</dbReference>
<proteinExistence type="predicted"/>
<name>A0ABW1HK00_9ACTN</name>
<dbReference type="RefSeq" id="WP_377536478.1">
    <property type="nucleotide sequence ID" value="NZ_JBHSQQ010000042.1"/>
</dbReference>
<dbReference type="PANTHER" id="PTHR47756">
    <property type="entry name" value="BLL6612 PROTEIN-RELATED"/>
    <property type="match status" value="1"/>
</dbReference>
<sequence>MTFTVDAAVAAAFRREYRQLVGTLVALTGDRALAEDCVQDAFAAAVQRWRGEGVPRRPGAWLTTVARNRAVDRLRHESMAAARLPEAAVTLSAYDDAPPVPPVISDAQLRLIFTCCHPALSLTSQVALTLRTVVGFGPAEIARAFLVQPGALAQRPVRARRGVREAGLRGELPPAAELPGR</sequence>
<comment type="caution">
    <text evidence="2">The sequence shown here is derived from an EMBL/GenBank/DDBJ whole genome shotgun (WGS) entry which is preliminary data.</text>
</comment>
<dbReference type="SUPFAM" id="SSF88659">
    <property type="entry name" value="Sigma3 and sigma4 domains of RNA polymerase sigma factors"/>
    <property type="match status" value="1"/>
</dbReference>